<evidence type="ECO:0000256" key="11">
    <source>
        <dbReference type="ARBA" id="ARBA00023125"/>
    </source>
</evidence>
<keyword evidence="9" id="KW-0408">Iron</keyword>
<dbReference type="InterPro" id="IPR014013">
    <property type="entry name" value="Helic_SF1/SF2_ATP-bd_DinG/Rad3"/>
</dbReference>
<feature type="compositionally biased region" description="Pro residues" evidence="17">
    <location>
        <begin position="61"/>
        <end position="70"/>
    </location>
</feature>
<evidence type="ECO:0000256" key="4">
    <source>
        <dbReference type="ARBA" id="ARBA00022741"/>
    </source>
</evidence>
<dbReference type="GO" id="GO:0003677">
    <property type="term" value="F:DNA binding"/>
    <property type="evidence" value="ECO:0007669"/>
    <property type="project" value="UniProtKB-KW"/>
</dbReference>
<feature type="compositionally biased region" description="Pro residues" evidence="17">
    <location>
        <begin position="998"/>
        <end position="1014"/>
    </location>
</feature>
<dbReference type="GO" id="GO:0003678">
    <property type="term" value="F:DNA helicase activity"/>
    <property type="evidence" value="ECO:0007669"/>
    <property type="project" value="InterPro"/>
</dbReference>
<sequence>MYGGNNGGGAPPQWPSRKPAAKKAPALRITNISSGATELRMPAAPPRKPAAKKPAAKRQASPPPAPPPPRQIENPNKIAKWTGTCENTRIQFPFEPYECQLDFMSKTLEAVATKQTALLESPTGTGKTLCLLTATLAYSLPRSSELEKPTVVYASRTHAQLSQAVKALRSTVYQPKVAVVGSREHLCGHPRVSKLRGTAQNRACSALCARRACHLRNELDRQQKASRNADQNGQALDIEELVSDASRRGTCAYYGARHSLKEADLIFAPYNYVLDERHRNTSGVNWRGSIVVLDEAHNVASVAEDAASFSITSVDLAGALQELDRAVSAAPRQELASNVDGGEGLQIGEDELLSLKRIILGLEDALMNTKHLEEKGGALHEKILTPAGLTCAAAGAWFADACKRAGDVVQADARGTGNAAPKLELLERACVLAFRGDAQCKALADDHYRIRIATDQEEVKLDYWCFSPALALQDLRSLGVSSVLCASGTLSPLPSFAGELGLQTYVGLQNPHVVDAEKDLLCAVVGSGPSNVALKSTYSERRTIGYKQELGLTICQAAEQLDRGGLLVFFPSYPALNDAVEHWRGSSLWSRLERGRAVVVEPRKAKDMRTVAVQFQRAASTTCAVLLAVCRGKASEGMDFSDDQCRVVIVTGVPYAPPDDPRVKAKRRFLDDKRRTGDKKLLLSGDAWYEQQACRAVNQAVGRCLRHAKDWGAVLLADSRFADAGRRKNLPAWLRHEIRQPAPFRDVAAHLRSFIDEHHGRKPAPKASEKASSAFGLSSSSRASAAPVVKTEDAFDALGKLQKQVRKAPATVSDPRVSAFLAKRTKVEQPPAKTLRREAPLVERKPSLPKKKALPVVKRAPVAFPATSSGTRVKDAVAAFPSRKQESVAAQLMKESEPLRDPEISDADAATAIKRLARIPASLDALRESKAGRRLATYVRRVDGACPAAERLLERWKALAKPADDDEGYADVASAEAGARAEERARRHLDDYLGRAPIPAPAPQQPKPSRPPPAGVGTSKRARMLLSYTNV</sequence>
<dbReference type="Proteomes" id="UP000789595">
    <property type="component" value="Unassembled WGS sequence"/>
</dbReference>
<keyword evidence="12" id="KW-0234">DNA repair</keyword>
<keyword evidence="5" id="KW-0227">DNA damage</keyword>
<keyword evidence="10" id="KW-0411">Iron-sulfur</keyword>
<protein>
    <recommendedName>
        <fullName evidence="16">Regulator of telomere elongation helicase 1 homolog</fullName>
    </recommendedName>
</protein>
<evidence type="ECO:0000256" key="9">
    <source>
        <dbReference type="ARBA" id="ARBA00023004"/>
    </source>
</evidence>
<dbReference type="GO" id="GO:0070182">
    <property type="term" value="F:DNA polymerase binding"/>
    <property type="evidence" value="ECO:0007669"/>
    <property type="project" value="TreeGrafter"/>
</dbReference>
<dbReference type="FunFam" id="3.40.50.300:FF:000431">
    <property type="entry name" value="Regulator of telomere elongation helicase 1"/>
    <property type="match status" value="1"/>
</dbReference>
<feature type="domain" description="Helicase ATP-binding" evidence="18">
    <location>
        <begin position="86"/>
        <end position="351"/>
    </location>
</feature>
<dbReference type="SMART" id="SM00488">
    <property type="entry name" value="DEXDc2"/>
    <property type="match status" value="1"/>
</dbReference>
<feature type="compositionally biased region" description="Basic and acidic residues" evidence="17">
    <location>
        <begin position="979"/>
        <end position="993"/>
    </location>
</feature>
<dbReference type="PROSITE" id="PS51193">
    <property type="entry name" value="HELICASE_ATP_BIND_2"/>
    <property type="match status" value="1"/>
</dbReference>
<dbReference type="GO" id="GO:0046872">
    <property type="term" value="F:metal ion binding"/>
    <property type="evidence" value="ECO:0007669"/>
    <property type="project" value="UniProtKB-KW"/>
</dbReference>
<evidence type="ECO:0000256" key="7">
    <source>
        <dbReference type="ARBA" id="ARBA00022806"/>
    </source>
</evidence>
<evidence type="ECO:0000256" key="10">
    <source>
        <dbReference type="ARBA" id="ARBA00023014"/>
    </source>
</evidence>
<dbReference type="GO" id="GO:0010569">
    <property type="term" value="P:regulation of double-strand break repair via homologous recombination"/>
    <property type="evidence" value="ECO:0007669"/>
    <property type="project" value="TreeGrafter"/>
</dbReference>
<keyword evidence="11" id="KW-0238">DNA-binding</keyword>
<dbReference type="GO" id="GO:0005524">
    <property type="term" value="F:ATP binding"/>
    <property type="evidence" value="ECO:0007669"/>
    <property type="project" value="UniProtKB-KW"/>
</dbReference>
<accession>A0A8J2SBL0</accession>
<evidence type="ECO:0000259" key="18">
    <source>
        <dbReference type="PROSITE" id="PS51193"/>
    </source>
</evidence>
<keyword evidence="2" id="KW-0004">4Fe-4S</keyword>
<keyword evidence="13" id="KW-0413">Isomerase</keyword>
<dbReference type="GO" id="GO:0051539">
    <property type="term" value="F:4 iron, 4 sulfur cluster binding"/>
    <property type="evidence" value="ECO:0007669"/>
    <property type="project" value="UniProtKB-KW"/>
</dbReference>
<dbReference type="GO" id="GO:0006281">
    <property type="term" value="P:DNA repair"/>
    <property type="evidence" value="ECO:0007669"/>
    <property type="project" value="UniProtKB-KW"/>
</dbReference>
<comment type="subcellular location">
    <subcellularLocation>
        <location evidence="1">Nucleus</location>
    </subcellularLocation>
</comment>
<dbReference type="InterPro" id="IPR006554">
    <property type="entry name" value="Helicase-like_DEXD_c2"/>
</dbReference>
<dbReference type="PANTHER" id="PTHR11472">
    <property type="entry name" value="DNA REPAIR DEAD HELICASE RAD3/XP-D SUBFAMILY MEMBER"/>
    <property type="match status" value="1"/>
</dbReference>
<feature type="region of interest" description="Disordered" evidence="17">
    <location>
        <begin position="1"/>
        <end position="76"/>
    </location>
</feature>
<keyword evidence="4" id="KW-0547">Nucleotide-binding</keyword>
<feature type="compositionally biased region" description="Gly residues" evidence="17">
    <location>
        <begin position="1"/>
        <end position="10"/>
    </location>
</feature>
<dbReference type="CDD" id="cd18788">
    <property type="entry name" value="SF2_C_XPD"/>
    <property type="match status" value="1"/>
</dbReference>
<evidence type="ECO:0000313" key="19">
    <source>
        <dbReference type="EMBL" id="CAH0364559.1"/>
    </source>
</evidence>
<dbReference type="InterPro" id="IPR010614">
    <property type="entry name" value="RAD3-like_helicase_DEAD"/>
</dbReference>
<evidence type="ECO:0000256" key="1">
    <source>
        <dbReference type="ARBA" id="ARBA00004123"/>
    </source>
</evidence>
<dbReference type="OrthoDB" id="19182at2759"/>
<organism evidence="19 20">
    <name type="scientific">Pelagomonas calceolata</name>
    <dbReference type="NCBI Taxonomy" id="35677"/>
    <lineage>
        <taxon>Eukaryota</taxon>
        <taxon>Sar</taxon>
        <taxon>Stramenopiles</taxon>
        <taxon>Ochrophyta</taxon>
        <taxon>Pelagophyceae</taxon>
        <taxon>Pelagomonadales</taxon>
        <taxon>Pelagomonadaceae</taxon>
        <taxon>Pelagomonas</taxon>
    </lineage>
</organism>
<dbReference type="InterPro" id="IPR027417">
    <property type="entry name" value="P-loop_NTPase"/>
</dbReference>
<dbReference type="InterPro" id="IPR006555">
    <property type="entry name" value="ATP-dep_Helicase_C"/>
</dbReference>
<evidence type="ECO:0000256" key="16">
    <source>
        <dbReference type="ARBA" id="ARBA00073810"/>
    </source>
</evidence>
<gene>
    <name evidence="19" type="ORF">PECAL_1P09270</name>
</gene>
<keyword evidence="7" id="KW-0347">Helicase</keyword>
<dbReference type="GO" id="GO:1904430">
    <property type="term" value="P:negative regulation of t-circle formation"/>
    <property type="evidence" value="ECO:0007669"/>
    <property type="project" value="TreeGrafter"/>
</dbReference>
<evidence type="ECO:0000256" key="2">
    <source>
        <dbReference type="ARBA" id="ARBA00022485"/>
    </source>
</evidence>
<dbReference type="InterPro" id="IPR045028">
    <property type="entry name" value="DinG/Rad3-like"/>
</dbReference>
<dbReference type="GO" id="GO:0045910">
    <property type="term" value="P:negative regulation of DNA recombination"/>
    <property type="evidence" value="ECO:0007669"/>
    <property type="project" value="TreeGrafter"/>
</dbReference>
<feature type="region of interest" description="Disordered" evidence="17">
    <location>
        <begin position="964"/>
        <end position="1031"/>
    </location>
</feature>
<evidence type="ECO:0000256" key="12">
    <source>
        <dbReference type="ARBA" id="ARBA00023204"/>
    </source>
</evidence>
<keyword evidence="8" id="KW-0067">ATP-binding</keyword>
<evidence type="ECO:0000256" key="8">
    <source>
        <dbReference type="ARBA" id="ARBA00022840"/>
    </source>
</evidence>
<evidence type="ECO:0000256" key="17">
    <source>
        <dbReference type="SAM" id="MobiDB-lite"/>
    </source>
</evidence>
<dbReference type="Gene3D" id="3.40.50.300">
    <property type="entry name" value="P-loop containing nucleotide triphosphate hydrolases"/>
    <property type="match status" value="2"/>
</dbReference>
<keyword evidence="3" id="KW-0479">Metal-binding</keyword>
<keyword evidence="20" id="KW-1185">Reference proteome</keyword>
<evidence type="ECO:0000256" key="5">
    <source>
        <dbReference type="ARBA" id="ARBA00022763"/>
    </source>
</evidence>
<dbReference type="AlphaFoldDB" id="A0A8J2SBL0"/>
<dbReference type="SMART" id="SM00491">
    <property type="entry name" value="HELICc2"/>
    <property type="match status" value="1"/>
</dbReference>
<dbReference type="EMBL" id="CAKKNE010000001">
    <property type="protein sequence ID" value="CAH0364559.1"/>
    <property type="molecule type" value="Genomic_DNA"/>
</dbReference>
<evidence type="ECO:0000313" key="20">
    <source>
        <dbReference type="Proteomes" id="UP000789595"/>
    </source>
</evidence>
<dbReference type="Pfam" id="PF06733">
    <property type="entry name" value="DEAD_2"/>
    <property type="match status" value="1"/>
</dbReference>
<keyword evidence="14" id="KW-0539">Nucleus</keyword>
<name>A0A8J2SBL0_9STRA</name>
<dbReference type="Pfam" id="PF13307">
    <property type="entry name" value="Helicase_C_2"/>
    <property type="match status" value="1"/>
</dbReference>
<comment type="catalytic activity">
    <reaction evidence="15">
        <text>ATP + H2O = ADP + phosphate + H(+)</text>
        <dbReference type="Rhea" id="RHEA:13065"/>
        <dbReference type="ChEBI" id="CHEBI:15377"/>
        <dbReference type="ChEBI" id="CHEBI:15378"/>
        <dbReference type="ChEBI" id="CHEBI:30616"/>
        <dbReference type="ChEBI" id="CHEBI:43474"/>
        <dbReference type="ChEBI" id="CHEBI:456216"/>
    </reaction>
</comment>
<dbReference type="GO" id="GO:0005634">
    <property type="term" value="C:nucleus"/>
    <property type="evidence" value="ECO:0007669"/>
    <property type="project" value="UniProtKB-SubCell"/>
</dbReference>
<evidence type="ECO:0000256" key="15">
    <source>
        <dbReference type="ARBA" id="ARBA00049360"/>
    </source>
</evidence>
<evidence type="ECO:0000256" key="6">
    <source>
        <dbReference type="ARBA" id="ARBA00022801"/>
    </source>
</evidence>
<evidence type="ECO:0000256" key="3">
    <source>
        <dbReference type="ARBA" id="ARBA00022723"/>
    </source>
</evidence>
<dbReference type="GO" id="GO:0016818">
    <property type="term" value="F:hydrolase activity, acting on acid anhydrides, in phosphorus-containing anhydrides"/>
    <property type="evidence" value="ECO:0007669"/>
    <property type="project" value="InterPro"/>
</dbReference>
<comment type="caution">
    <text evidence="19">The sequence shown here is derived from an EMBL/GenBank/DDBJ whole genome shotgun (WGS) entry which is preliminary data.</text>
</comment>
<reference evidence="19" key="1">
    <citation type="submission" date="2021-11" db="EMBL/GenBank/DDBJ databases">
        <authorList>
            <consortium name="Genoscope - CEA"/>
            <person name="William W."/>
        </authorList>
    </citation>
    <scope>NUCLEOTIDE SEQUENCE</scope>
</reference>
<proteinExistence type="predicted"/>
<dbReference type="GO" id="GO:0090657">
    <property type="term" value="P:telomeric loop disassembly"/>
    <property type="evidence" value="ECO:0007669"/>
    <property type="project" value="TreeGrafter"/>
</dbReference>
<dbReference type="SUPFAM" id="SSF52540">
    <property type="entry name" value="P-loop containing nucleoside triphosphate hydrolases"/>
    <property type="match status" value="1"/>
</dbReference>
<evidence type="ECO:0000256" key="14">
    <source>
        <dbReference type="ARBA" id="ARBA00023242"/>
    </source>
</evidence>
<evidence type="ECO:0000256" key="13">
    <source>
        <dbReference type="ARBA" id="ARBA00023235"/>
    </source>
</evidence>
<keyword evidence="6" id="KW-0378">Hydrolase</keyword>
<dbReference type="PANTHER" id="PTHR11472:SF34">
    <property type="entry name" value="REGULATOR OF TELOMERE ELONGATION HELICASE 1"/>
    <property type="match status" value="1"/>
</dbReference>